<feature type="transmembrane region" description="Helical" evidence="1">
    <location>
        <begin position="24"/>
        <end position="44"/>
    </location>
</feature>
<evidence type="ECO:0000256" key="1">
    <source>
        <dbReference type="SAM" id="Phobius"/>
    </source>
</evidence>
<evidence type="ECO:0000313" key="3">
    <source>
        <dbReference type="EMBL" id="GAC66429.1"/>
    </source>
</evidence>
<dbReference type="STRING" id="1223545.GS4_02_01400"/>
<dbReference type="Proteomes" id="UP000011666">
    <property type="component" value="Unassembled WGS sequence"/>
</dbReference>
<keyword evidence="1" id="KW-0812">Transmembrane</keyword>
<feature type="domain" description="DM13" evidence="2">
    <location>
        <begin position="88"/>
        <end position="196"/>
    </location>
</feature>
<dbReference type="EMBL" id="BANX01000002">
    <property type="protein sequence ID" value="GAC66429.1"/>
    <property type="molecule type" value="Genomic_DNA"/>
</dbReference>
<dbReference type="Pfam" id="PF10517">
    <property type="entry name" value="DM13"/>
    <property type="match status" value="1"/>
</dbReference>
<evidence type="ECO:0000259" key="2">
    <source>
        <dbReference type="PROSITE" id="PS51549"/>
    </source>
</evidence>
<dbReference type="InterPro" id="IPR019545">
    <property type="entry name" value="DM13_domain"/>
</dbReference>
<dbReference type="PROSITE" id="PS51549">
    <property type="entry name" value="DM13"/>
    <property type="match status" value="1"/>
</dbReference>
<keyword evidence="1" id="KW-0472">Membrane</keyword>
<sequence>MNQSGPAPRASVAPPPERRRRWPWFAGAAGVIVVAVVVVGALVFRPWLVFVDTTVDDEIPVAASTPASGVPVPGAPTARQGPIVRKQGTFISHEHDTSGEASVISKPDGTRVLAIRDLDTTTGPDVHVWLSAAPVIAGRAGWTTAGGADHVDLGSIKGNRGDQVYEIPADTDLARFGAVVLWCERFSVSFGAAELT</sequence>
<dbReference type="RefSeq" id="WP_007616631.1">
    <property type="nucleotide sequence ID" value="NZ_BANX01000002.1"/>
</dbReference>
<protein>
    <recommendedName>
        <fullName evidence="2">DM13 domain-containing protein</fullName>
    </recommendedName>
</protein>
<organism evidence="3 4">
    <name type="scientific">Gordonia soli NBRC 108243</name>
    <dbReference type="NCBI Taxonomy" id="1223545"/>
    <lineage>
        <taxon>Bacteria</taxon>
        <taxon>Bacillati</taxon>
        <taxon>Actinomycetota</taxon>
        <taxon>Actinomycetes</taxon>
        <taxon>Mycobacteriales</taxon>
        <taxon>Gordoniaceae</taxon>
        <taxon>Gordonia</taxon>
    </lineage>
</organism>
<proteinExistence type="predicted"/>
<dbReference type="OrthoDB" id="4751481at2"/>
<dbReference type="eggNOG" id="COG1672">
    <property type="taxonomic scope" value="Bacteria"/>
</dbReference>
<accession>M0QDC8</accession>
<keyword evidence="1" id="KW-1133">Transmembrane helix</keyword>
<gene>
    <name evidence="3" type="ORF">GS4_02_01400</name>
</gene>
<comment type="caution">
    <text evidence="3">The sequence shown here is derived from an EMBL/GenBank/DDBJ whole genome shotgun (WGS) entry which is preliminary data.</text>
</comment>
<dbReference type="AlphaFoldDB" id="M0QDC8"/>
<keyword evidence="4" id="KW-1185">Reference proteome</keyword>
<name>M0QDC8_9ACTN</name>
<reference evidence="3 4" key="1">
    <citation type="submission" date="2013-01" db="EMBL/GenBank/DDBJ databases">
        <title>Whole genome shotgun sequence of Gordonia soli NBRC 108243.</title>
        <authorList>
            <person name="Isaki-Nakamura S."/>
            <person name="Hosoyama A."/>
            <person name="Tsuchikane K."/>
            <person name="Ando Y."/>
            <person name="Baba S."/>
            <person name="Ohji S."/>
            <person name="Hamada M."/>
            <person name="Tamura T."/>
            <person name="Yamazoe A."/>
            <person name="Yamazaki S."/>
            <person name="Fujita N."/>
        </authorList>
    </citation>
    <scope>NUCLEOTIDE SEQUENCE [LARGE SCALE GENOMIC DNA]</scope>
    <source>
        <strain evidence="3 4">NBRC 108243</strain>
    </source>
</reference>
<evidence type="ECO:0000313" key="4">
    <source>
        <dbReference type="Proteomes" id="UP000011666"/>
    </source>
</evidence>